<reference evidence="2 3" key="1">
    <citation type="submission" date="2019-09" db="EMBL/GenBank/DDBJ databases">
        <authorList>
            <person name="Kevbrin V."/>
            <person name="Grouzdev D.S."/>
        </authorList>
    </citation>
    <scope>NUCLEOTIDE SEQUENCE [LARGE SCALE GENOMIC DNA]</scope>
    <source>
        <strain evidence="2 3">G-192</strain>
    </source>
</reference>
<protein>
    <submittedName>
        <fullName evidence="2">DUF4340 domain-containing protein</fullName>
    </submittedName>
</protein>
<dbReference type="InterPro" id="IPR025641">
    <property type="entry name" value="DUF4340"/>
</dbReference>
<dbReference type="EMBL" id="VWOJ01000002">
    <property type="protein sequence ID" value="KAA5803656.1"/>
    <property type="molecule type" value="Genomic_DNA"/>
</dbReference>
<accession>A0A5M6ZFX7</accession>
<keyword evidence="3" id="KW-1185">Reference proteome</keyword>
<dbReference type="RefSeq" id="WP_150022924.1">
    <property type="nucleotide sequence ID" value="NZ_VWOJ01000002.1"/>
</dbReference>
<dbReference type="Pfam" id="PF14238">
    <property type="entry name" value="DUF4340"/>
    <property type="match status" value="1"/>
</dbReference>
<evidence type="ECO:0000313" key="3">
    <source>
        <dbReference type="Proteomes" id="UP000325122"/>
    </source>
</evidence>
<organism evidence="2 3">
    <name type="scientific">Alkalicaulis satelles</name>
    <dbReference type="NCBI Taxonomy" id="2609175"/>
    <lineage>
        <taxon>Bacteria</taxon>
        <taxon>Pseudomonadati</taxon>
        <taxon>Pseudomonadota</taxon>
        <taxon>Alphaproteobacteria</taxon>
        <taxon>Maricaulales</taxon>
        <taxon>Maricaulaceae</taxon>
        <taxon>Alkalicaulis</taxon>
    </lineage>
</organism>
<gene>
    <name evidence="2" type="ORF">F1654_07595</name>
</gene>
<proteinExistence type="predicted"/>
<evidence type="ECO:0000259" key="1">
    <source>
        <dbReference type="Pfam" id="PF14238"/>
    </source>
</evidence>
<feature type="domain" description="DUF4340" evidence="1">
    <location>
        <begin position="88"/>
        <end position="263"/>
    </location>
</feature>
<dbReference type="Proteomes" id="UP000325122">
    <property type="component" value="Unassembled WGS sequence"/>
</dbReference>
<dbReference type="AlphaFoldDB" id="A0A5M6ZFX7"/>
<evidence type="ECO:0000313" key="2">
    <source>
        <dbReference type="EMBL" id="KAA5803656.1"/>
    </source>
</evidence>
<dbReference type="InterPro" id="IPR006311">
    <property type="entry name" value="TAT_signal"/>
</dbReference>
<sequence>MSDYETTPPALTAPAMRRRRQALIAAGAALALLLAGAAALWLDMASGAPPSASGPVAPGWASSAGRADLIEVITAGDQFIMQRTDAGWVMPSRGGHPVRPERIAALDEALGGLSFARALTRDPARFARLGVDDPLEGGAGVRLSVLDEDGRTLVSLIAGERRGEDGLYLRPSGAARAFAVRGVLPDLADPGRWLGLDFWDHDPAVMAEASIQPETGPAYGLKRSGPAERHHALTAPEGWRLITAGAGNGVANASARLRFRDVRPEQDLTGAFTARHAASTFDGLAWRFDFLAEGEARWARIEVRALDPEGEARAEALNARTRGWAFLVSPDAYERLTRPLAELAEPAGD</sequence>
<comment type="caution">
    <text evidence="2">The sequence shown here is derived from an EMBL/GenBank/DDBJ whole genome shotgun (WGS) entry which is preliminary data.</text>
</comment>
<dbReference type="PROSITE" id="PS51318">
    <property type="entry name" value="TAT"/>
    <property type="match status" value="1"/>
</dbReference>
<name>A0A5M6ZFX7_9PROT</name>